<dbReference type="Proteomes" id="UP000636800">
    <property type="component" value="Chromosome 1"/>
</dbReference>
<keyword evidence="3" id="KW-1185">Reference proteome</keyword>
<dbReference type="PANTHER" id="PTHR33735:SF10">
    <property type="entry name" value="EXPRESSED PROTEIN"/>
    <property type="match status" value="1"/>
</dbReference>
<dbReference type="PANTHER" id="PTHR33735">
    <property type="entry name" value="EXPRESSED PROTEIN"/>
    <property type="match status" value="1"/>
</dbReference>
<reference evidence="2 3" key="1">
    <citation type="journal article" date="2020" name="Nat. Food">
        <title>A phased Vanilla planifolia genome enables genetic improvement of flavour and production.</title>
        <authorList>
            <person name="Hasing T."/>
            <person name="Tang H."/>
            <person name="Brym M."/>
            <person name="Khazi F."/>
            <person name="Huang T."/>
            <person name="Chambers A.H."/>
        </authorList>
    </citation>
    <scope>NUCLEOTIDE SEQUENCE [LARGE SCALE GENOMIC DNA]</scope>
    <source>
        <tissue evidence="2">Leaf</tissue>
    </source>
</reference>
<dbReference type="AlphaFoldDB" id="A0A835S624"/>
<accession>A0A835S624</accession>
<organism evidence="2 3">
    <name type="scientific">Vanilla planifolia</name>
    <name type="common">Vanilla</name>
    <dbReference type="NCBI Taxonomy" id="51239"/>
    <lineage>
        <taxon>Eukaryota</taxon>
        <taxon>Viridiplantae</taxon>
        <taxon>Streptophyta</taxon>
        <taxon>Embryophyta</taxon>
        <taxon>Tracheophyta</taxon>
        <taxon>Spermatophyta</taxon>
        <taxon>Magnoliopsida</taxon>
        <taxon>Liliopsida</taxon>
        <taxon>Asparagales</taxon>
        <taxon>Orchidaceae</taxon>
        <taxon>Vanilloideae</taxon>
        <taxon>Vanilleae</taxon>
        <taxon>Vanilla</taxon>
    </lineage>
</organism>
<feature type="compositionally biased region" description="Polar residues" evidence="1">
    <location>
        <begin position="12"/>
        <end position="23"/>
    </location>
</feature>
<evidence type="ECO:0000256" key="1">
    <source>
        <dbReference type="SAM" id="MobiDB-lite"/>
    </source>
</evidence>
<protein>
    <submittedName>
        <fullName evidence="2">Uncharacterized protein</fullName>
    </submittedName>
</protein>
<gene>
    <name evidence="2" type="ORF">HPP92_002318</name>
</gene>
<feature type="compositionally biased region" description="Basic and acidic residues" evidence="1">
    <location>
        <begin position="1"/>
        <end position="11"/>
    </location>
</feature>
<sequence>MLSTTSERENASGKNPTKVTTTDPVRLPPRDSTLFLASIPSCAKWVVGTILCLTIPLCKKILSIEDVVEREAIDVLEMVKKVAAVTEKVSSDLVEALPKDSHLKDLAKQVEDDAEVVHKDAEEVEDFTNKVDGIKDEIEVWLDRVVDEWELIMPEEESQTEKPNNPSEDASKPSIQMNGHIMFTNCRFCT</sequence>
<feature type="region of interest" description="Disordered" evidence="1">
    <location>
        <begin position="154"/>
        <end position="176"/>
    </location>
</feature>
<proteinExistence type="predicted"/>
<feature type="region of interest" description="Disordered" evidence="1">
    <location>
        <begin position="1"/>
        <end position="25"/>
    </location>
</feature>
<name>A0A835S624_VANPL</name>
<evidence type="ECO:0000313" key="3">
    <source>
        <dbReference type="Proteomes" id="UP000636800"/>
    </source>
</evidence>
<dbReference type="EMBL" id="JADCNL010000001">
    <property type="protein sequence ID" value="KAG0497627.1"/>
    <property type="molecule type" value="Genomic_DNA"/>
</dbReference>
<evidence type="ECO:0000313" key="2">
    <source>
        <dbReference type="EMBL" id="KAG0497627.1"/>
    </source>
</evidence>
<feature type="compositionally biased region" description="Polar residues" evidence="1">
    <location>
        <begin position="161"/>
        <end position="176"/>
    </location>
</feature>
<comment type="caution">
    <text evidence="2">The sequence shown here is derived from an EMBL/GenBank/DDBJ whole genome shotgun (WGS) entry which is preliminary data.</text>
</comment>